<evidence type="ECO:0000256" key="4">
    <source>
        <dbReference type="ARBA" id="ARBA00023002"/>
    </source>
</evidence>
<proteinExistence type="inferred from homology"/>
<dbReference type="InterPro" id="IPR029154">
    <property type="entry name" value="HIBADH-like_NADP-bd"/>
</dbReference>
<dbReference type="Gene3D" id="3.40.50.720">
    <property type="entry name" value="NAD(P)-binding Rossmann-like Domain"/>
    <property type="match status" value="1"/>
</dbReference>
<evidence type="ECO:0000259" key="6">
    <source>
        <dbReference type="Pfam" id="PF03446"/>
    </source>
</evidence>
<dbReference type="PANTHER" id="PTHR22981:SF7">
    <property type="entry name" value="3-HYDROXYISOBUTYRATE DEHYDROGENASE, MITOCHONDRIAL"/>
    <property type="match status" value="1"/>
</dbReference>
<feature type="domain" description="3-hydroxyisobutyrate dehydrogenase-like NAD-binding" evidence="7">
    <location>
        <begin position="165"/>
        <end position="289"/>
    </location>
</feature>
<keyword evidence="5" id="KW-0520">NAD</keyword>
<dbReference type="EC" id="1.1.1.31" evidence="8"/>
<organism evidence="8 9">
    <name type="scientific">Parvularcula lutaonensis</name>
    <dbReference type="NCBI Taxonomy" id="491923"/>
    <lineage>
        <taxon>Bacteria</taxon>
        <taxon>Pseudomonadati</taxon>
        <taxon>Pseudomonadota</taxon>
        <taxon>Alphaproteobacteria</taxon>
        <taxon>Parvularculales</taxon>
        <taxon>Parvularculaceae</taxon>
        <taxon>Parvularcula</taxon>
    </lineage>
</organism>
<dbReference type="InterPro" id="IPR013328">
    <property type="entry name" value="6PGD_dom2"/>
</dbReference>
<dbReference type="PANTHER" id="PTHR22981">
    <property type="entry name" value="3-HYDROXYISOBUTYRATE DEHYDROGENASE-RELATED"/>
    <property type="match status" value="1"/>
</dbReference>
<dbReference type="RefSeq" id="WP_189577272.1">
    <property type="nucleotide sequence ID" value="NZ_BMXU01000004.1"/>
</dbReference>
<dbReference type="Proteomes" id="UP001595607">
    <property type="component" value="Unassembled WGS sequence"/>
</dbReference>
<reference evidence="9" key="1">
    <citation type="journal article" date="2019" name="Int. J. Syst. Evol. Microbiol.">
        <title>The Global Catalogue of Microorganisms (GCM) 10K type strain sequencing project: providing services to taxonomists for standard genome sequencing and annotation.</title>
        <authorList>
            <consortium name="The Broad Institute Genomics Platform"/>
            <consortium name="The Broad Institute Genome Sequencing Center for Infectious Disease"/>
            <person name="Wu L."/>
            <person name="Ma J."/>
        </authorList>
    </citation>
    <scope>NUCLEOTIDE SEQUENCE [LARGE SCALE GENOMIC DNA]</scope>
    <source>
        <strain evidence="9">KCTC 22245</strain>
    </source>
</reference>
<dbReference type="GO" id="GO:0008442">
    <property type="term" value="F:3-hydroxyisobutyrate dehydrogenase activity"/>
    <property type="evidence" value="ECO:0007669"/>
    <property type="project" value="UniProtKB-EC"/>
</dbReference>
<comment type="pathway">
    <text evidence="1">Amino-acid degradation.</text>
</comment>
<feature type="domain" description="6-phosphogluconate dehydrogenase NADP-binding" evidence="6">
    <location>
        <begin position="5"/>
        <end position="162"/>
    </location>
</feature>
<dbReference type="InterPro" id="IPR006115">
    <property type="entry name" value="6PGDH_NADP-bd"/>
</dbReference>
<dbReference type="EMBL" id="JBHRVA010000001">
    <property type="protein sequence ID" value="MFC3301203.1"/>
    <property type="molecule type" value="Genomic_DNA"/>
</dbReference>
<name>A0ABV7M6Z8_9PROT</name>
<dbReference type="InterPro" id="IPR008927">
    <property type="entry name" value="6-PGluconate_DH-like_C_sf"/>
</dbReference>
<evidence type="ECO:0000256" key="1">
    <source>
        <dbReference type="ARBA" id="ARBA00005023"/>
    </source>
</evidence>
<dbReference type="Gene3D" id="1.10.1040.10">
    <property type="entry name" value="N-(1-d-carboxylethyl)-l-norvaline Dehydrogenase, domain 2"/>
    <property type="match status" value="1"/>
</dbReference>
<evidence type="ECO:0000256" key="5">
    <source>
        <dbReference type="ARBA" id="ARBA00023027"/>
    </source>
</evidence>
<accession>A0ABV7M6Z8</accession>
<dbReference type="InterPro" id="IPR015815">
    <property type="entry name" value="HIBADH-related"/>
</dbReference>
<comment type="similarity">
    <text evidence="2">Belongs to the HIBADH-related family.</text>
</comment>
<dbReference type="InterPro" id="IPR011548">
    <property type="entry name" value="HIBADH"/>
</dbReference>
<gene>
    <name evidence="8" type="primary">mmsB</name>
    <name evidence="8" type="ORF">ACFONP_00475</name>
</gene>
<dbReference type="PIRSF" id="PIRSF000103">
    <property type="entry name" value="HIBADH"/>
    <property type="match status" value="1"/>
</dbReference>
<dbReference type="NCBIfam" id="TIGR01692">
    <property type="entry name" value="HIBADH"/>
    <property type="match status" value="1"/>
</dbReference>
<protein>
    <submittedName>
        <fullName evidence="8">3-hydroxyisobutyrate dehydrogenase</fullName>
        <ecNumber evidence="8">1.1.1.31</ecNumber>
    </submittedName>
</protein>
<dbReference type="InterPro" id="IPR036291">
    <property type="entry name" value="NAD(P)-bd_dom_sf"/>
</dbReference>
<dbReference type="SUPFAM" id="SSF51735">
    <property type="entry name" value="NAD(P)-binding Rossmann-fold domains"/>
    <property type="match status" value="1"/>
</dbReference>
<evidence type="ECO:0000313" key="8">
    <source>
        <dbReference type="EMBL" id="MFC3301203.1"/>
    </source>
</evidence>
<dbReference type="Pfam" id="PF14833">
    <property type="entry name" value="NAD_binding_11"/>
    <property type="match status" value="1"/>
</dbReference>
<keyword evidence="4 8" id="KW-0560">Oxidoreductase</keyword>
<dbReference type="Pfam" id="PF03446">
    <property type="entry name" value="NAD_binding_2"/>
    <property type="match status" value="1"/>
</dbReference>
<sequence>MTKTILFIGLGNMGSGMCANLVKAGHKVHAFDLSDAAMKAAEEAGAHPVSSLTDMDASKVEAIVTMLPAGKHVKQVYTEGLPETLPRGTLMIDCSTIDVETARDLARIARERGHAAVDAPVSGGVAAAQAGTLTFMVGGEKQHFEMAKPILEAMGKNIFHAGGNGNGQAAKIANNMLLAISMIGTCEAFNLAERLGLDAQTFFDISSRASGQCWSMTSYCPAPGPVESAPSNRGYKPGFAVPMMLKDLGLAHDAAESSGSAIPLGEHARRIYERAAEMHPDMDFSVILPMLKKGELKD</sequence>
<comment type="caution">
    <text evidence="8">The sequence shown here is derived from an EMBL/GenBank/DDBJ whole genome shotgun (WGS) entry which is preliminary data.</text>
</comment>
<evidence type="ECO:0000313" key="9">
    <source>
        <dbReference type="Proteomes" id="UP001595607"/>
    </source>
</evidence>
<evidence type="ECO:0000256" key="2">
    <source>
        <dbReference type="ARBA" id="ARBA00009080"/>
    </source>
</evidence>
<evidence type="ECO:0000259" key="7">
    <source>
        <dbReference type="Pfam" id="PF14833"/>
    </source>
</evidence>
<evidence type="ECO:0000256" key="3">
    <source>
        <dbReference type="ARBA" id="ARBA00022456"/>
    </source>
</evidence>
<dbReference type="SUPFAM" id="SSF48179">
    <property type="entry name" value="6-phosphogluconate dehydrogenase C-terminal domain-like"/>
    <property type="match status" value="1"/>
</dbReference>
<keyword evidence="3" id="KW-0101">Branched-chain amino acid catabolism</keyword>
<keyword evidence="9" id="KW-1185">Reference proteome</keyword>